<dbReference type="FunFam" id="2.40.10.10:FF:000120">
    <property type="entry name" value="Putative serine protease"/>
    <property type="match status" value="1"/>
</dbReference>
<evidence type="ECO:0000256" key="9">
    <source>
        <dbReference type="ARBA" id="ARBA00022889"/>
    </source>
</evidence>
<keyword evidence="8" id="KW-0720">Serine protease</keyword>
<keyword evidence="10" id="KW-1015">Disulfide bond</keyword>
<sequence>MRFIKATFLLFLAGYTSAELRTVANCGKKLLPKGRIVGGKTAGHGDYPWMVSMQEKNKKGTFDHVCGGSIINENWIVTAAHCFDQPLDVKNYKAYVGLHSILKTNEPTVQKHEIAQVFIHEDYKADGNANDIALVKTVLAININGSNGYVNGICLPKGVTNPSGNATVIGWGRLYSGGPMPDKLQQVTVPIVAWADCKAIYENVNSEYDYLVTPATLCAGGKGKDSCENDSGGPLFQTDKNGVSTLIGTVANGAECAYKHYPGMYMKVSAFTGWMGRKM</sequence>
<dbReference type="InterPro" id="IPR043504">
    <property type="entry name" value="Peptidase_S1_PA_chymotrypsin"/>
</dbReference>
<evidence type="ECO:0000256" key="2">
    <source>
        <dbReference type="ARBA" id="ARBA00022659"/>
    </source>
</evidence>
<accession>A0A2I5YNX3</accession>
<dbReference type="PROSITE" id="PS50240">
    <property type="entry name" value="TRYPSIN_DOM"/>
    <property type="match status" value="1"/>
</dbReference>
<dbReference type="GO" id="GO:0004252">
    <property type="term" value="F:serine-type endopeptidase activity"/>
    <property type="evidence" value="ECO:0007669"/>
    <property type="project" value="InterPro"/>
</dbReference>
<organism evidence="15">
    <name type="scientific">Amaurobius ferox</name>
    <dbReference type="NCBI Taxonomy" id="336583"/>
    <lineage>
        <taxon>Eukaryota</taxon>
        <taxon>Metazoa</taxon>
        <taxon>Ecdysozoa</taxon>
        <taxon>Arthropoda</taxon>
        <taxon>Chelicerata</taxon>
        <taxon>Arachnida</taxon>
        <taxon>Araneae</taxon>
        <taxon>Araneomorphae</taxon>
        <taxon>Entelegynae</taxon>
        <taxon>Amaurobiidae</taxon>
        <taxon>Amaurobius</taxon>
    </lineage>
</organism>
<dbReference type="InterPro" id="IPR001314">
    <property type="entry name" value="Peptidase_S1A"/>
</dbReference>
<dbReference type="GO" id="GO:0007155">
    <property type="term" value="P:cell adhesion"/>
    <property type="evidence" value="ECO:0007669"/>
    <property type="project" value="UniProtKB-KW"/>
</dbReference>
<feature type="domain" description="Peptidase S1" evidence="14">
    <location>
        <begin position="36"/>
        <end position="279"/>
    </location>
</feature>
<evidence type="ECO:0000256" key="7">
    <source>
        <dbReference type="ARBA" id="ARBA00022820"/>
    </source>
</evidence>
<dbReference type="GO" id="GO:0030246">
    <property type="term" value="F:carbohydrate binding"/>
    <property type="evidence" value="ECO:0007669"/>
    <property type="project" value="UniProtKB-KW"/>
</dbReference>
<comment type="catalytic activity">
    <reaction evidence="11">
        <text>Selective cleavage of 103-Arg-|-Ser-104 and 124-Ile-|-Ile-125 bonds in Limulus clotting factor B to form activated factor B. Cleavage of -Pro-Arg-|-Xaa- bonds in synthetic substrates.</text>
        <dbReference type="EC" id="3.4.21.84"/>
    </reaction>
</comment>
<keyword evidence="6" id="KW-0378">Hydrolase</keyword>
<dbReference type="PROSITE" id="PS00134">
    <property type="entry name" value="TRYPSIN_HIS"/>
    <property type="match status" value="1"/>
</dbReference>
<dbReference type="EC" id="3.4.21.84" evidence="12"/>
<evidence type="ECO:0000256" key="5">
    <source>
        <dbReference type="ARBA" id="ARBA00022734"/>
    </source>
</evidence>
<evidence type="ECO:0000256" key="4">
    <source>
        <dbReference type="ARBA" id="ARBA00022729"/>
    </source>
</evidence>
<dbReference type="InterPro" id="IPR009003">
    <property type="entry name" value="Peptidase_S1_PA"/>
</dbReference>
<keyword evidence="2" id="KW-0768">Sushi</keyword>
<dbReference type="Pfam" id="PF00089">
    <property type="entry name" value="Trypsin"/>
    <property type="match status" value="1"/>
</dbReference>
<evidence type="ECO:0000313" key="15">
    <source>
        <dbReference type="EMBL" id="AUI10838.1"/>
    </source>
</evidence>
<dbReference type="SMART" id="SM00020">
    <property type="entry name" value="Tryp_SPc"/>
    <property type="match status" value="1"/>
</dbReference>
<dbReference type="InterPro" id="IPR018114">
    <property type="entry name" value="TRYPSIN_HIS"/>
</dbReference>
<dbReference type="SUPFAM" id="SSF50494">
    <property type="entry name" value="Trypsin-like serine proteases"/>
    <property type="match status" value="1"/>
</dbReference>
<evidence type="ECO:0000256" key="1">
    <source>
        <dbReference type="ARBA" id="ARBA00022536"/>
    </source>
</evidence>
<evidence type="ECO:0000256" key="13">
    <source>
        <dbReference type="SAM" id="SignalP"/>
    </source>
</evidence>
<dbReference type="PANTHER" id="PTHR24252:SF7">
    <property type="entry name" value="HYALIN"/>
    <property type="match status" value="1"/>
</dbReference>
<evidence type="ECO:0000256" key="8">
    <source>
        <dbReference type="ARBA" id="ARBA00022825"/>
    </source>
</evidence>
<dbReference type="Gene3D" id="2.40.10.10">
    <property type="entry name" value="Trypsin-like serine proteases"/>
    <property type="match status" value="1"/>
</dbReference>
<dbReference type="InterPro" id="IPR001254">
    <property type="entry name" value="Trypsin_dom"/>
</dbReference>
<feature type="chain" id="PRO_5014432665" description="limulus clotting factor C" evidence="13">
    <location>
        <begin position="19"/>
        <end position="279"/>
    </location>
</feature>
<reference evidence="15" key="1">
    <citation type="journal article" date="2017" name="J. Biol. Chem.">
        <title>Identification of a precursor processing protease from the spider Cupiennius salei essential for venom neurotoxin maturation.</title>
        <authorList>
            <person name="Langenegger N."/>
            <person name="Koua D."/>
            <person name="Schurch S."/>
            <person name="Heller M."/>
            <person name="Nentwig W."/>
            <person name="Kuhn-Nentwig L."/>
        </authorList>
    </citation>
    <scope>NUCLEOTIDE SEQUENCE</scope>
    <source>
        <strain evidence="15">VSP1_AMAFE</strain>
        <tissue evidence="15">Venom gland</tissue>
    </source>
</reference>
<keyword evidence="7" id="KW-0353">Hemolymph clotting</keyword>
<dbReference type="PANTHER" id="PTHR24252">
    <property type="entry name" value="ACROSIN-RELATED"/>
    <property type="match status" value="1"/>
</dbReference>
<dbReference type="AlphaFoldDB" id="A0A2I5YNX3"/>
<evidence type="ECO:0000256" key="11">
    <source>
        <dbReference type="ARBA" id="ARBA00052079"/>
    </source>
</evidence>
<keyword evidence="5" id="KW-0430">Lectin</keyword>
<keyword evidence="1" id="KW-0245">EGF-like domain</keyword>
<evidence type="ECO:0000256" key="10">
    <source>
        <dbReference type="ARBA" id="ARBA00023157"/>
    </source>
</evidence>
<evidence type="ECO:0000256" key="6">
    <source>
        <dbReference type="ARBA" id="ARBA00022801"/>
    </source>
</evidence>
<dbReference type="GO" id="GO:0042381">
    <property type="term" value="P:hemolymph coagulation"/>
    <property type="evidence" value="ECO:0007669"/>
    <property type="project" value="UniProtKB-KW"/>
</dbReference>
<dbReference type="PRINTS" id="PR00722">
    <property type="entry name" value="CHYMOTRYPSIN"/>
</dbReference>
<keyword evidence="3 15" id="KW-0645">Protease</keyword>
<protein>
    <recommendedName>
        <fullName evidence="12">limulus clotting factor C</fullName>
        <ecNumber evidence="12">3.4.21.84</ecNumber>
    </recommendedName>
</protein>
<evidence type="ECO:0000259" key="14">
    <source>
        <dbReference type="PROSITE" id="PS50240"/>
    </source>
</evidence>
<dbReference type="CDD" id="cd00190">
    <property type="entry name" value="Tryp_SPc"/>
    <property type="match status" value="1"/>
</dbReference>
<dbReference type="GO" id="GO:0006508">
    <property type="term" value="P:proteolysis"/>
    <property type="evidence" value="ECO:0007669"/>
    <property type="project" value="UniProtKB-KW"/>
</dbReference>
<evidence type="ECO:0000256" key="12">
    <source>
        <dbReference type="ARBA" id="ARBA00066707"/>
    </source>
</evidence>
<feature type="signal peptide" evidence="13">
    <location>
        <begin position="1"/>
        <end position="18"/>
    </location>
</feature>
<keyword evidence="4 13" id="KW-0732">Signal</keyword>
<keyword evidence="9" id="KW-0130">Cell adhesion</keyword>
<evidence type="ECO:0000256" key="3">
    <source>
        <dbReference type="ARBA" id="ARBA00022670"/>
    </source>
</evidence>
<dbReference type="EMBL" id="MF537427">
    <property type="protein sequence ID" value="AUI10838.1"/>
    <property type="molecule type" value="mRNA"/>
</dbReference>
<proteinExistence type="evidence at transcript level"/>
<name>A0A2I5YNX3_9ARAC</name>